<proteinExistence type="predicted"/>
<feature type="region of interest" description="Disordered" evidence="1">
    <location>
        <begin position="52"/>
        <end position="90"/>
    </location>
</feature>
<dbReference type="OrthoDB" id="5195188at2"/>
<organism evidence="2 3">
    <name type="scientific">Blastococcus mobilis</name>
    <dbReference type="NCBI Taxonomy" id="1938746"/>
    <lineage>
        <taxon>Bacteria</taxon>
        <taxon>Bacillati</taxon>
        <taxon>Actinomycetota</taxon>
        <taxon>Actinomycetes</taxon>
        <taxon>Geodermatophilales</taxon>
        <taxon>Geodermatophilaceae</taxon>
        <taxon>Blastococcus</taxon>
    </lineage>
</organism>
<dbReference type="RefSeq" id="WP_089336569.1">
    <property type="nucleotide sequence ID" value="NZ_FZNO01000010.1"/>
</dbReference>
<keyword evidence="3" id="KW-1185">Reference proteome</keyword>
<gene>
    <name evidence="2" type="ORF">SAMN06272737_11053</name>
</gene>
<evidence type="ECO:0000256" key="1">
    <source>
        <dbReference type="SAM" id="MobiDB-lite"/>
    </source>
</evidence>
<feature type="compositionally biased region" description="Acidic residues" evidence="1">
    <location>
        <begin position="71"/>
        <end position="90"/>
    </location>
</feature>
<protein>
    <submittedName>
        <fullName evidence="2">Uncharacterized protein</fullName>
    </submittedName>
</protein>
<evidence type="ECO:0000313" key="2">
    <source>
        <dbReference type="EMBL" id="SNR50761.1"/>
    </source>
</evidence>
<accession>A0A238WWN7</accession>
<sequence length="90" mass="9293">MTGPGIPSEVPDADRAEQEALLDPPAVTSAAEANAPAPGVPEADALEQQLAARPGEAGNPLRPVDDREANEADILEQDADVPLDDDDILT</sequence>
<name>A0A238WWN7_9ACTN</name>
<evidence type="ECO:0000313" key="3">
    <source>
        <dbReference type="Proteomes" id="UP000198403"/>
    </source>
</evidence>
<dbReference type="Proteomes" id="UP000198403">
    <property type="component" value="Unassembled WGS sequence"/>
</dbReference>
<dbReference type="EMBL" id="FZNO01000010">
    <property type="protein sequence ID" value="SNR50761.1"/>
    <property type="molecule type" value="Genomic_DNA"/>
</dbReference>
<reference evidence="2 3" key="1">
    <citation type="submission" date="2017-06" db="EMBL/GenBank/DDBJ databases">
        <authorList>
            <person name="Kim H.J."/>
            <person name="Triplett B.A."/>
        </authorList>
    </citation>
    <scope>NUCLEOTIDE SEQUENCE [LARGE SCALE GENOMIC DNA]</scope>
    <source>
        <strain evidence="2 3">DSM 44272</strain>
    </source>
</reference>
<feature type="region of interest" description="Disordered" evidence="1">
    <location>
        <begin position="1"/>
        <end position="39"/>
    </location>
</feature>
<dbReference type="AlphaFoldDB" id="A0A238WWN7"/>